<reference evidence="2 3" key="1">
    <citation type="journal article" date="2024" name="bioRxiv">
        <title>A reference genome for Trichogramma kaykai: A tiny desert-dwelling parasitoid wasp with competing sex-ratio distorters.</title>
        <authorList>
            <person name="Culotta J."/>
            <person name="Lindsey A.R."/>
        </authorList>
    </citation>
    <scope>NUCLEOTIDE SEQUENCE [LARGE SCALE GENOMIC DNA]</scope>
    <source>
        <strain evidence="2 3">KSX58</strain>
    </source>
</reference>
<dbReference type="AlphaFoldDB" id="A0ABD2WHK9"/>
<feature type="region of interest" description="Disordered" evidence="1">
    <location>
        <begin position="1"/>
        <end position="26"/>
    </location>
</feature>
<proteinExistence type="predicted"/>
<comment type="caution">
    <text evidence="2">The sequence shown here is derived from an EMBL/GenBank/DDBJ whole genome shotgun (WGS) entry which is preliminary data.</text>
</comment>
<evidence type="ECO:0000313" key="3">
    <source>
        <dbReference type="Proteomes" id="UP001627154"/>
    </source>
</evidence>
<keyword evidence="3" id="KW-1185">Reference proteome</keyword>
<accession>A0ABD2WHK9</accession>
<evidence type="ECO:0000313" key="2">
    <source>
        <dbReference type="EMBL" id="KAL3392330.1"/>
    </source>
</evidence>
<dbReference type="EMBL" id="JBJJXI010000106">
    <property type="protein sequence ID" value="KAL3392330.1"/>
    <property type="molecule type" value="Genomic_DNA"/>
</dbReference>
<protein>
    <submittedName>
        <fullName evidence="2">Uncharacterized protein</fullName>
    </submittedName>
</protein>
<evidence type="ECO:0000256" key="1">
    <source>
        <dbReference type="SAM" id="MobiDB-lite"/>
    </source>
</evidence>
<gene>
    <name evidence="2" type="ORF">TKK_013156</name>
</gene>
<name>A0ABD2WHK9_9HYME</name>
<organism evidence="2 3">
    <name type="scientific">Trichogramma kaykai</name>
    <dbReference type="NCBI Taxonomy" id="54128"/>
    <lineage>
        <taxon>Eukaryota</taxon>
        <taxon>Metazoa</taxon>
        <taxon>Ecdysozoa</taxon>
        <taxon>Arthropoda</taxon>
        <taxon>Hexapoda</taxon>
        <taxon>Insecta</taxon>
        <taxon>Pterygota</taxon>
        <taxon>Neoptera</taxon>
        <taxon>Endopterygota</taxon>
        <taxon>Hymenoptera</taxon>
        <taxon>Apocrita</taxon>
        <taxon>Proctotrupomorpha</taxon>
        <taxon>Chalcidoidea</taxon>
        <taxon>Trichogrammatidae</taxon>
        <taxon>Trichogramma</taxon>
    </lineage>
</organism>
<sequence>MSRGRSPYPRIGAIPKRPGSYSRSDVSIDRSLQEQLGRHRTFGLPTLPLESTSEGSSNLEALLTTMIEENRRRDE</sequence>
<dbReference type="Proteomes" id="UP001627154">
    <property type="component" value="Unassembled WGS sequence"/>
</dbReference>